<dbReference type="EMBL" id="SDLO01000011">
    <property type="protein sequence ID" value="TDK88158.1"/>
    <property type="molecule type" value="Genomic_DNA"/>
</dbReference>
<dbReference type="AlphaFoldDB" id="A0A4R5WE14"/>
<dbReference type="Proteomes" id="UP000294929">
    <property type="component" value="Unassembled WGS sequence"/>
</dbReference>
<protein>
    <submittedName>
        <fullName evidence="2">Uncharacterized protein</fullName>
    </submittedName>
</protein>
<dbReference type="RefSeq" id="WP_133427108.1">
    <property type="nucleotide sequence ID" value="NZ_SDLO01000011.1"/>
</dbReference>
<feature type="transmembrane region" description="Helical" evidence="1">
    <location>
        <begin position="72"/>
        <end position="91"/>
    </location>
</feature>
<name>A0A4R5WE14_MYCMU</name>
<reference evidence="2 3" key="1">
    <citation type="submission" date="2019-01" db="EMBL/GenBank/DDBJ databases">
        <title>High-quality-draft genome sequences of five non-tuberculosis mycobacteriaceae isolated from a nosocomial environment.</title>
        <authorList>
            <person name="Tiago I."/>
            <person name="Alarico S."/>
            <person name="Pereira S.G."/>
            <person name="Coelho C."/>
            <person name="Maranha A."/>
            <person name="Empadinhas N."/>
        </authorList>
    </citation>
    <scope>NUCLEOTIDE SEQUENCE [LARGE SCALE GENOMIC DNA]</scope>
    <source>
        <strain evidence="2 3">24AIII</strain>
    </source>
</reference>
<evidence type="ECO:0000256" key="1">
    <source>
        <dbReference type="SAM" id="Phobius"/>
    </source>
</evidence>
<proteinExistence type="predicted"/>
<gene>
    <name evidence="2" type="ORF">EUA03_15115</name>
</gene>
<keyword evidence="1" id="KW-0472">Membrane</keyword>
<comment type="caution">
    <text evidence="2">The sequence shown here is derived from an EMBL/GenBank/DDBJ whole genome shotgun (WGS) entry which is preliminary data.</text>
</comment>
<accession>A0A4R5WE14</accession>
<evidence type="ECO:0000313" key="2">
    <source>
        <dbReference type="EMBL" id="TDK88158.1"/>
    </source>
</evidence>
<organism evidence="2 3">
    <name type="scientific">Mycolicibacterium mucogenicum</name>
    <name type="common">Mycobacterium mucogenicum</name>
    <dbReference type="NCBI Taxonomy" id="56689"/>
    <lineage>
        <taxon>Bacteria</taxon>
        <taxon>Bacillati</taxon>
        <taxon>Actinomycetota</taxon>
        <taxon>Actinomycetes</taxon>
        <taxon>Mycobacteriales</taxon>
        <taxon>Mycobacteriaceae</taxon>
        <taxon>Mycolicibacterium</taxon>
    </lineage>
</organism>
<keyword evidence="1" id="KW-1133">Transmembrane helix</keyword>
<evidence type="ECO:0000313" key="3">
    <source>
        <dbReference type="Proteomes" id="UP000294929"/>
    </source>
</evidence>
<keyword evidence="1" id="KW-0812">Transmembrane</keyword>
<sequence length="122" mass="13492">MRFAYLAGSLGLLLIWLALWWHSSHLRRPLILRVSAATALCGLTEPHHVPEYCYPPTLFDINLMTGFDIESVLFSFAIGGIATAVYGAITFNPTTSAQRSRAARTGVPVEELSFGFVFGLMW</sequence>